<dbReference type="Proteomes" id="UP000092462">
    <property type="component" value="Unassembled WGS sequence"/>
</dbReference>
<keyword evidence="9" id="KW-1185">Reference proteome</keyword>
<dbReference type="GO" id="GO:0046856">
    <property type="term" value="P:phosphatidylinositol dephosphorylation"/>
    <property type="evidence" value="ECO:0007669"/>
    <property type="project" value="TreeGrafter"/>
</dbReference>
<evidence type="ECO:0000259" key="7">
    <source>
        <dbReference type="PROSITE" id="PS50275"/>
    </source>
</evidence>
<proteinExistence type="predicted"/>
<dbReference type="GO" id="GO:0004438">
    <property type="term" value="F:phosphatidylinositol-3-phosphate phosphatase activity"/>
    <property type="evidence" value="ECO:0007669"/>
    <property type="project" value="UniProtKB-EC"/>
</dbReference>
<dbReference type="Pfam" id="PF02383">
    <property type="entry name" value="Syja_N"/>
    <property type="match status" value="1"/>
</dbReference>
<organism evidence="8 9">
    <name type="scientific">Phlebotomus papatasi</name>
    <name type="common">Sandfly</name>
    <dbReference type="NCBI Taxonomy" id="29031"/>
    <lineage>
        <taxon>Eukaryota</taxon>
        <taxon>Metazoa</taxon>
        <taxon>Ecdysozoa</taxon>
        <taxon>Arthropoda</taxon>
        <taxon>Hexapoda</taxon>
        <taxon>Insecta</taxon>
        <taxon>Pterygota</taxon>
        <taxon>Neoptera</taxon>
        <taxon>Endopterygota</taxon>
        <taxon>Diptera</taxon>
        <taxon>Nematocera</taxon>
        <taxon>Psychodoidea</taxon>
        <taxon>Psychodidae</taxon>
        <taxon>Phlebotomus</taxon>
        <taxon>Phlebotomus</taxon>
    </lineage>
</organism>
<dbReference type="GO" id="GO:0005783">
    <property type="term" value="C:endoplasmic reticulum"/>
    <property type="evidence" value="ECO:0007669"/>
    <property type="project" value="TreeGrafter"/>
</dbReference>
<dbReference type="EC" id="3.1.3.64" evidence="1"/>
<dbReference type="PANTHER" id="PTHR45662">
    <property type="entry name" value="PHOSPHATIDYLINOSITIDE PHOSPHATASE SAC1"/>
    <property type="match status" value="1"/>
</dbReference>
<comment type="catalytic activity">
    <reaction evidence="2">
        <text>a 1,2-diacyl-sn-glycero-3-phospho-(1D-myo-inositol-3-phosphate) + H2O = a 1,2-diacyl-sn-glycero-3-phospho-(1D-myo-inositol) + phosphate</text>
        <dbReference type="Rhea" id="RHEA:12316"/>
        <dbReference type="ChEBI" id="CHEBI:15377"/>
        <dbReference type="ChEBI" id="CHEBI:43474"/>
        <dbReference type="ChEBI" id="CHEBI:57880"/>
        <dbReference type="ChEBI" id="CHEBI:58088"/>
        <dbReference type="EC" id="3.1.3.64"/>
    </reaction>
    <physiologicalReaction direction="left-to-right" evidence="2">
        <dbReference type="Rhea" id="RHEA:12317"/>
    </physiologicalReaction>
</comment>
<name>A0A1B0D0G3_PHLPP</name>
<dbReference type="EMBL" id="AJVK01009921">
    <property type="status" value="NOT_ANNOTATED_CDS"/>
    <property type="molecule type" value="Genomic_DNA"/>
</dbReference>
<evidence type="ECO:0000313" key="9">
    <source>
        <dbReference type="Proteomes" id="UP000092462"/>
    </source>
</evidence>
<evidence type="ECO:0000256" key="2">
    <source>
        <dbReference type="ARBA" id="ARBA00036631"/>
    </source>
</evidence>
<protein>
    <recommendedName>
        <fullName evidence="4">Phosphatidylinositol-3-phosphatase SAC1</fullName>
        <ecNumber evidence="1">3.1.3.64</ecNumber>
    </recommendedName>
    <alternativeName>
        <fullName evidence="6">Phosphatidylinositol-4-phosphate phosphatase</fullName>
    </alternativeName>
    <alternativeName>
        <fullName evidence="5">Suppressor of actin mutations 1-like protein</fullName>
    </alternativeName>
</protein>
<evidence type="ECO:0000256" key="4">
    <source>
        <dbReference type="ARBA" id="ARBA00040795"/>
    </source>
</evidence>
<reference evidence="8" key="1">
    <citation type="submission" date="2022-08" db="UniProtKB">
        <authorList>
            <consortium name="EnsemblMetazoa"/>
        </authorList>
    </citation>
    <scope>IDENTIFICATION</scope>
    <source>
        <strain evidence="8">Israel</strain>
    </source>
</reference>
<evidence type="ECO:0000256" key="1">
    <source>
        <dbReference type="ARBA" id="ARBA00013038"/>
    </source>
</evidence>
<comment type="catalytic activity">
    <reaction evidence="3">
        <text>a 1,2-diacyl-sn-glycero-3-phospho-(1D-myo-inositol 4-phosphate) + H2O = a 1,2-diacyl-sn-glycero-3-phospho-(1D-myo-inositol) + phosphate</text>
        <dbReference type="Rhea" id="RHEA:55652"/>
        <dbReference type="ChEBI" id="CHEBI:15377"/>
        <dbReference type="ChEBI" id="CHEBI:43474"/>
        <dbReference type="ChEBI" id="CHEBI:57880"/>
        <dbReference type="ChEBI" id="CHEBI:58178"/>
    </reaction>
    <physiologicalReaction direction="left-to-right" evidence="3">
        <dbReference type="Rhea" id="RHEA:55653"/>
    </physiologicalReaction>
</comment>
<evidence type="ECO:0000256" key="6">
    <source>
        <dbReference type="ARBA" id="ARBA00041911"/>
    </source>
</evidence>
<dbReference type="InterPro" id="IPR002013">
    <property type="entry name" value="SAC_dom"/>
</dbReference>
<dbReference type="VEuPathDB" id="VectorBase:PPAI000835"/>
<feature type="domain" description="SAC" evidence="7">
    <location>
        <begin position="1"/>
        <end position="221"/>
    </location>
</feature>
<dbReference type="PANTHER" id="PTHR45662:SF2">
    <property type="entry name" value="PHOSPHATIDYLINOSITOL-3-PHOSPHATASE SAC1"/>
    <property type="match status" value="1"/>
</dbReference>
<dbReference type="PROSITE" id="PS50275">
    <property type="entry name" value="SAC"/>
    <property type="match status" value="1"/>
</dbReference>
<evidence type="ECO:0000256" key="5">
    <source>
        <dbReference type="ARBA" id="ARBA00041396"/>
    </source>
</evidence>
<accession>A0A1B0D0G3</accession>
<dbReference type="VEuPathDB" id="VectorBase:PPAPM1_001104"/>
<evidence type="ECO:0000256" key="3">
    <source>
        <dbReference type="ARBA" id="ARBA00036807"/>
    </source>
</evidence>
<dbReference type="AlphaFoldDB" id="A0A1B0D0G3"/>
<dbReference type="EnsemblMetazoa" id="PPAI000835-RA">
    <property type="protein sequence ID" value="PPAI000835-PA"/>
    <property type="gene ID" value="PPAI000835"/>
</dbReference>
<evidence type="ECO:0000313" key="8">
    <source>
        <dbReference type="EnsemblMetazoa" id="PPAI000835-PA"/>
    </source>
</evidence>
<dbReference type="GO" id="GO:0043812">
    <property type="term" value="F:phosphatidylinositol-4-phosphate phosphatase activity"/>
    <property type="evidence" value="ECO:0007669"/>
    <property type="project" value="TreeGrafter"/>
</dbReference>
<sequence length="361" mass="41242">MGNCANYVETEQIVEYLGDKVSFVQTRGSIPIYWRQTPNLRYKPPPEIIPGKDHMAAFAKHIDSQLLHYGRQVIINLIDHRGPEDTLEKAYANVVGLLSNSAVRYEAFDFHAECRKMRWDRLNILIDRLAHEQDEFSVFHLRRDGTLLSSQDGVFRTNCIDCLDRTNVVQSMLAKRSLTQTLMRLGILLKGQTIENCYAFEMLFKNVWADNADLVSTQYSGTGALKTDFTRTGKRTKMGLIKDGINSLTRYYKNNFNDGFRQDGIDLLLGNYVIQDGEGISVPCPLNTHRGWKYLTFPSVLMFAVAMFFASSVFPHEYNTENLLFLLFWGAMVGVSTAGIFRYGMEFVDWPKLLPPIKVEA</sequence>